<accession>A0A6J5M0T3</accession>
<proteinExistence type="predicted"/>
<evidence type="ECO:0000313" key="1">
    <source>
        <dbReference type="EMBL" id="CAB4138927.1"/>
    </source>
</evidence>
<name>A0A6J5M0T3_9CAUD</name>
<sequence length="70" mass="8165">MKAADARRLREEALTRQLSDVYELIEHLSNNGKSKLEYSGKVTEQMACRLIRDGYNVAILDEHSLTWIQW</sequence>
<organism evidence="1">
    <name type="scientific">uncultured Caudovirales phage</name>
    <dbReference type="NCBI Taxonomy" id="2100421"/>
    <lineage>
        <taxon>Viruses</taxon>
        <taxon>Duplodnaviria</taxon>
        <taxon>Heunggongvirae</taxon>
        <taxon>Uroviricota</taxon>
        <taxon>Caudoviricetes</taxon>
        <taxon>Peduoviridae</taxon>
        <taxon>Maltschvirus</taxon>
        <taxon>Maltschvirus maltsch</taxon>
    </lineage>
</organism>
<dbReference type="EMBL" id="LR796362">
    <property type="protein sequence ID" value="CAB4138927.1"/>
    <property type="molecule type" value="Genomic_DNA"/>
</dbReference>
<protein>
    <submittedName>
        <fullName evidence="1">Uncharacterized protein</fullName>
    </submittedName>
</protein>
<gene>
    <name evidence="1" type="ORF">UFOVP350_28</name>
</gene>
<reference evidence="1" key="1">
    <citation type="submission" date="2020-04" db="EMBL/GenBank/DDBJ databases">
        <authorList>
            <person name="Chiriac C."/>
            <person name="Salcher M."/>
            <person name="Ghai R."/>
            <person name="Kavagutti S V."/>
        </authorList>
    </citation>
    <scope>NUCLEOTIDE SEQUENCE</scope>
</reference>